<accession>A0A9N9J630</accession>
<dbReference type="Proteomes" id="UP000789759">
    <property type="component" value="Unassembled WGS sequence"/>
</dbReference>
<protein>
    <submittedName>
        <fullName evidence="1">1927_t:CDS:1</fullName>
    </submittedName>
</protein>
<name>A0A9N9J630_9GLOM</name>
<comment type="caution">
    <text evidence="1">The sequence shown here is derived from an EMBL/GenBank/DDBJ whole genome shotgun (WGS) entry which is preliminary data.</text>
</comment>
<sequence length="41" mass="4750">MKLVDINQKSFTKEQTTSHISYYYPGANLKISESKKDNNEV</sequence>
<evidence type="ECO:0000313" key="1">
    <source>
        <dbReference type="EMBL" id="CAG8767507.1"/>
    </source>
</evidence>
<evidence type="ECO:0000313" key="2">
    <source>
        <dbReference type="Proteomes" id="UP000789759"/>
    </source>
</evidence>
<gene>
    <name evidence="1" type="ORF">CPELLU_LOCUS15669</name>
</gene>
<dbReference type="EMBL" id="CAJVQA010021162">
    <property type="protein sequence ID" value="CAG8767507.1"/>
    <property type="molecule type" value="Genomic_DNA"/>
</dbReference>
<reference evidence="1" key="1">
    <citation type="submission" date="2021-06" db="EMBL/GenBank/DDBJ databases">
        <authorList>
            <person name="Kallberg Y."/>
            <person name="Tangrot J."/>
            <person name="Rosling A."/>
        </authorList>
    </citation>
    <scope>NUCLEOTIDE SEQUENCE</scope>
    <source>
        <strain evidence="1">FL966</strain>
    </source>
</reference>
<proteinExistence type="predicted"/>
<dbReference type="AlphaFoldDB" id="A0A9N9J630"/>
<feature type="non-terminal residue" evidence="1">
    <location>
        <position position="41"/>
    </location>
</feature>
<keyword evidence="2" id="KW-1185">Reference proteome</keyword>
<organism evidence="1 2">
    <name type="scientific">Cetraspora pellucida</name>
    <dbReference type="NCBI Taxonomy" id="1433469"/>
    <lineage>
        <taxon>Eukaryota</taxon>
        <taxon>Fungi</taxon>
        <taxon>Fungi incertae sedis</taxon>
        <taxon>Mucoromycota</taxon>
        <taxon>Glomeromycotina</taxon>
        <taxon>Glomeromycetes</taxon>
        <taxon>Diversisporales</taxon>
        <taxon>Gigasporaceae</taxon>
        <taxon>Cetraspora</taxon>
    </lineage>
</organism>